<proteinExistence type="predicted"/>
<accession>A0A1I7ZR40</accession>
<evidence type="ECO:0000313" key="2">
    <source>
        <dbReference type="WBParaSite" id="L893_g2895.t1"/>
    </source>
</evidence>
<dbReference type="AlphaFoldDB" id="A0A1I7ZR40"/>
<sequence>MINRYAPVDILFFHGCARTLVIDGDSALQPCRLAKTEKSRLLVMDSLSLFKIYFQQQLYRQVSIHDIVFLPAEDSGQHIPDVR</sequence>
<organism evidence="1 2">
    <name type="scientific">Steinernema glaseri</name>
    <dbReference type="NCBI Taxonomy" id="37863"/>
    <lineage>
        <taxon>Eukaryota</taxon>
        <taxon>Metazoa</taxon>
        <taxon>Ecdysozoa</taxon>
        <taxon>Nematoda</taxon>
        <taxon>Chromadorea</taxon>
        <taxon>Rhabditida</taxon>
        <taxon>Tylenchina</taxon>
        <taxon>Panagrolaimomorpha</taxon>
        <taxon>Strongyloidoidea</taxon>
        <taxon>Steinernematidae</taxon>
        <taxon>Steinernema</taxon>
    </lineage>
</organism>
<keyword evidence="1" id="KW-1185">Reference proteome</keyword>
<evidence type="ECO:0000313" key="1">
    <source>
        <dbReference type="Proteomes" id="UP000095287"/>
    </source>
</evidence>
<dbReference type="Proteomes" id="UP000095287">
    <property type="component" value="Unplaced"/>
</dbReference>
<protein>
    <submittedName>
        <fullName evidence="2">AraC family transcriptional regulator</fullName>
    </submittedName>
</protein>
<dbReference type="WBParaSite" id="L893_g2895.t1">
    <property type="protein sequence ID" value="L893_g2895.t1"/>
    <property type="gene ID" value="L893_g2895"/>
</dbReference>
<name>A0A1I7ZR40_9BILA</name>
<reference evidence="2" key="1">
    <citation type="submission" date="2016-11" db="UniProtKB">
        <authorList>
            <consortium name="WormBaseParasite"/>
        </authorList>
    </citation>
    <scope>IDENTIFICATION</scope>
</reference>